<dbReference type="Pfam" id="PF13456">
    <property type="entry name" value="RVT_3"/>
    <property type="match status" value="1"/>
</dbReference>
<evidence type="ECO:0000259" key="1">
    <source>
        <dbReference type="Pfam" id="PF13456"/>
    </source>
</evidence>
<organism evidence="2 3">
    <name type="scientific">Acer saccharum</name>
    <name type="common">Sugar maple</name>
    <dbReference type="NCBI Taxonomy" id="4024"/>
    <lineage>
        <taxon>Eukaryota</taxon>
        <taxon>Viridiplantae</taxon>
        <taxon>Streptophyta</taxon>
        <taxon>Embryophyta</taxon>
        <taxon>Tracheophyta</taxon>
        <taxon>Spermatophyta</taxon>
        <taxon>Magnoliopsida</taxon>
        <taxon>eudicotyledons</taxon>
        <taxon>Gunneridae</taxon>
        <taxon>Pentapetalae</taxon>
        <taxon>rosids</taxon>
        <taxon>malvids</taxon>
        <taxon>Sapindales</taxon>
        <taxon>Sapindaceae</taxon>
        <taxon>Hippocastanoideae</taxon>
        <taxon>Acereae</taxon>
        <taxon>Acer</taxon>
    </lineage>
</organism>
<keyword evidence="3" id="KW-1185">Reference proteome</keyword>
<dbReference type="AlphaFoldDB" id="A0AA39RKN1"/>
<reference evidence="2" key="1">
    <citation type="journal article" date="2022" name="Plant J.">
        <title>Strategies of tolerance reflected in two North American maple genomes.</title>
        <authorList>
            <person name="McEvoy S.L."/>
            <person name="Sezen U.U."/>
            <person name="Trouern-Trend A."/>
            <person name="McMahon S.M."/>
            <person name="Schaberg P.G."/>
            <person name="Yang J."/>
            <person name="Wegrzyn J.L."/>
            <person name="Swenson N.G."/>
        </authorList>
    </citation>
    <scope>NUCLEOTIDE SEQUENCE</scope>
    <source>
        <strain evidence="2">NS2018</strain>
    </source>
</reference>
<feature type="domain" description="RNase H type-1" evidence="1">
    <location>
        <begin position="26"/>
        <end position="117"/>
    </location>
</feature>
<dbReference type="EMBL" id="JAUESC010000386">
    <property type="protein sequence ID" value="KAK0575885.1"/>
    <property type="molecule type" value="Genomic_DNA"/>
</dbReference>
<proteinExistence type="predicted"/>
<dbReference type="CDD" id="cd06222">
    <property type="entry name" value="RNase_H_like"/>
    <property type="match status" value="1"/>
</dbReference>
<dbReference type="GO" id="GO:0003676">
    <property type="term" value="F:nucleic acid binding"/>
    <property type="evidence" value="ECO:0007669"/>
    <property type="project" value="InterPro"/>
</dbReference>
<dbReference type="InterPro" id="IPR044730">
    <property type="entry name" value="RNase_H-like_dom_plant"/>
</dbReference>
<reference evidence="2" key="2">
    <citation type="submission" date="2023-06" db="EMBL/GenBank/DDBJ databases">
        <authorList>
            <person name="Swenson N.G."/>
            <person name="Wegrzyn J.L."/>
            <person name="Mcevoy S.L."/>
        </authorList>
    </citation>
    <scope>NUCLEOTIDE SEQUENCE</scope>
    <source>
        <strain evidence="2">NS2018</strain>
        <tissue evidence="2">Leaf</tissue>
    </source>
</reference>
<dbReference type="Gene3D" id="3.30.420.10">
    <property type="entry name" value="Ribonuclease H-like superfamily/Ribonuclease H"/>
    <property type="match status" value="1"/>
</dbReference>
<dbReference type="SUPFAM" id="SSF53098">
    <property type="entry name" value="Ribonuclease H-like"/>
    <property type="match status" value="1"/>
</dbReference>
<dbReference type="PANTHER" id="PTHR33033">
    <property type="entry name" value="POLYNUCLEOTIDYL TRANSFERASE, RIBONUCLEASE H-LIKE SUPERFAMILY PROTEIN-RELATED"/>
    <property type="match status" value="1"/>
</dbReference>
<dbReference type="InterPro" id="IPR002156">
    <property type="entry name" value="RNaseH_domain"/>
</dbReference>
<evidence type="ECO:0000313" key="3">
    <source>
        <dbReference type="Proteomes" id="UP001168877"/>
    </source>
</evidence>
<name>A0AA39RKN1_ACESA</name>
<protein>
    <recommendedName>
        <fullName evidence="1">RNase H type-1 domain-containing protein</fullName>
    </recommendedName>
</protein>
<accession>A0AA39RKN1</accession>
<dbReference type="Proteomes" id="UP001168877">
    <property type="component" value="Unassembled WGS sequence"/>
</dbReference>
<gene>
    <name evidence="2" type="ORF">LWI29_008674</name>
</gene>
<dbReference type="InterPro" id="IPR012337">
    <property type="entry name" value="RNaseH-like_sf"/>
</dbReference>
<dbReference type="PANTHER" id="PTHR33033:SF118">
    <property type="entry name" value="OS02G0175302 PROTEIN"/>
    <property type="match status" value="1"/>
</dbReference>
<dbReference type="InterPro" id="IPR036397">
    <property type="entry name" value="RNaseH_sf"/>
</dbReference>
<comment type="caution">
    <text evidence="2">The sequence shown here is derived from an EMBL/GenBank/DDBJ whole genome shotgun (WGS) entry which is preliminary data.</text>
</comment>
<evidence type="ECO:0000313" key="2">
    <source>
        <dbReference type="EMBL" id="KAK0575885.1"/>
    </source>
</evidence>
<sequence>MSRFVRWIPPGKEALKFNVDGSSREIQGLLEAICAELMAIDKACGLFLSNPMLRGHSIEIVSDCLNVVEWINGDNVGSIDHINLIYGIRDALRIHGRAKICWCSRASNSIADDLAKRGALEGGDFCHWGTG</sequence>
<dbReference type="GO" id="GO:0004523">
    <property type="term" value="F:RNA-DNA hybrid ribonuclease activity"/>
    <property type="evidence" value="ECO:0007669"/>
    <property type="project" value="InterPro"/>
</dbReference>